<evidence type="ECO:0000256" key="2">
    <source>
        <dbReference type="ARBA" id="ARBA00022679"/>
    </source>
</evidence>
<dbReference type="GO" id="GO:0042276">
    <property type="term" value="P:error-prone translesion synthesis"/>
    <property type="evidence" value="ECO:0007669"/>
    <property type="project" value="TreeGrafter"/>
</dbReference>
<dbReference type="PANTHER" id="PTHR45873">
    <property type="entry name" value="DNA POLYMERASE ETA"/>
    <property type="match status" value="1"/>
</dbReference>
<dbReference type="EMBL" id="KZ819322">
    <property type="protein sequence ID" value="PWN23340.1"/>
    <property type="molecule type" value="Genomic_DNA"/>
</dbReference>
<dbReference type="Proteomes" id="UP000245942">
    <property type="component" value="Unassembled WGS sequence"/>
</dbReference>
<dbReference type="PROSITE" id="PS51907">
    <property type="entry name" value="ZF_UBZ3"/>
    <property type="match status" value="1"/>
</dbReference>
<keyword evidence="8" id="KW-0539">Nucleus</keyword>
<feature type="compositionally biased region" description="Basic and acidic residues" evidence="10">
    <location>
        <begin position="207"/>
        <end position="237"/>
    </location>
</feature>
<dbReference type="GO" id="GO:0005634">
    <property type="term" value="C:nucleus"/>
    <property type="evidence" value="ECO:0007669"/>
    <property type="project" value="UniProtKB-SubCell"/>
</dbReference>
<keyword evidence="14" id="KW-1185">Reference proteome</keyword>
<keyword evidence="2" id="KW-0808">Transferase</keyword>
<keyword evidence="7" id="KW-0234">DNA repair</keyword>
<name>A0A316UDR8_9BASI</name>
<dbReference type="InterPro" id="IPR043502">
    <property type="entry name" value="DNA/RNA_pol_sf"/>
</dbReference>
<comment type="subcellular location">
    <subcellularLocation>
        <location evidence="1">Nucleus</location>
    </subcellularLocation>
</comment>
<dbReference type="AlphaFoldDB" id="A0A316UDR8"/>
<evidence type="ECO:0000256" key="5">
    <source>
        <dbReference type="ARBA" id="ARBA00022771"/>
    </source>
</evidence>
<dbReference type="PIRSF" id="PIRSF036603">
    <property type="entry name" value="DPol_eta"/>
    <property type="match status" value="1"/>
</dbReference>
<dbReference type="SUPFAM" id="SSF56672">
    <property type="entry name" value="DNA/RNA polymerases"/>
    <property type="match status" value="1"/>
</dbReference>
<sequence>MSHDAHRVPITFRHLVSAGSLNASNPLRVISLVDVDAAYAQFEASRLGVDSSVVPLAVQQWNGLIAISYAARKFGITRHETVESAKEKCPEIRLVHVATYAEGAQRAEYNEDPSPTTHKVSLDPYRRESRKIVAIFDEMCPLGAVEKASIDELYCDLTLAVRQVILQRFPELARPPANSPLGLDTPLPPPPKIDWTDLGYRVPTEGAHQESAEGDDAKDAQEADKQASRQEELQESVREEIAADTFKTAAINSSPPLVQQAASWTDYALACGAELILKIRQEVMDRLGYTMSAGIAPNKTLAKLSAGMKKPNCQTILVPGAIHAYLKDLPFQKIRFLGGKLGDAIAKEWERSTVGDLWSVTLAELQEKVGDESKWVYDVLRGIDHTPVIERTANKTMLASKNVKPPIRTLQEAQRWISILSLELCVRLKEAREESPNIWPSTMVLRYLKAGETARSRQSSFPFVRDLKPESVAVVAERLWGEAVGEQMSSGKQLSEIIVIALGFSGLEAGEQGQRSIEGFFTSKAAASNAKVPALAAASPPIPQTISSKRERALEGETMEGKGEDGRSPSPLGVVNGTIGEPSAKKIKKVKASGLQSLFQKAAEVTSPLQPEAAQPSVAQDASLDSVSPAPLTEEAPSMPSWTCPECQAKILPRAHVGEPGRAEEGEDSDRRLAQAKQDHEDWHFAVNLQKEHSAALQPRGSLGPSASQAPASQRSASQKGGGGKGSKDKKANKNAIQNFFKKGG</sequence>
<dbReference type="Pfam" id="PF21704">
    <property type="entry name" value="POLH-Rev1_HhH"/>
    <property type="match status" value="1"/>
</dbReference>
<feature type="region of interest" description="Disordered" evidence="10">
    <location>
        <begin position="553"/>
        <end position="579"/>
    </location>
</feature>
<dbReference type="InterPro" id="IPR043128">
    <property type="entry name" value="Rev_trsase/Diguanyl_cyclase"/>
</dbReference>
<dbReference type="RefSeq" id="XP_025350500.1">
    <property type="nucleotide sequence ID" value="XM_025491798.1"/>
</dbReference>
<dbReference type="InterPro" id="IPR001126">
    <property type="entry name" value="UmuC"/>
</dbReference>
<feature type="compositionally biased region" description="Basic and acidic residues" evidence="10">
    <location>
        <begin position="656"/>
        <end position="694"/>
    </location>
</feature>
<feature type="region of interest" description="Disordered" evidence="10">
    <location>
        <begin position="607"/>
        <end position="745"/>
    </location>
</feature>
<dbReference type="Pfam" id="PF11799">
    <property type="entry name" value="IMS_C"/>
    <property type="match status" value="1"/>
</dbReference>
<dbReference type="Gene3D" id="3.30.70.270">
    <property type="match status" value="1"/>
</dbReference>
<dbReference type="GO" id="GO:0007064">
    <property type="term" value="P:mitotic sister chromatid cohesion"/>
    <property type="evidence" value="ECO:0007669"/>
    <property type="project" value="UniProtKB-ARBA"/>
</dbReference>
<dbReference type="STRING" id="1684307.A0A316UDR8"/>
<dbReference type="PROSITE" id="PS50173">
    <property type="entry name" value="UMUC"/>
    <property type="match status" value="1"/>
</dbReference>
<feature type="compositionally biased region" description="Polar residues" evidence="10">
    <location>
        <begin position="617"/>
        <end position="626"/>
    </location>
</feature>
<dbReference type="GO" id="GO:0003684">
    <property type="term" value="F:damaged DNA binding"/>
    <property type="evidence" value="ECO:0007669"/>
    <property type="project" value="InterPro"/>
</dbReference>
<evidence type="ECO:0000256" key="8">
    <source>
        <dbReference type="ARBA" id="ARBA00023242"/>
    </source>
</evidence>
<feature type="compositionally biased region" description="Low complexity" evidence="10">
    <location>
        <begin position="705"/>
        <end position="719"/>
    </location>
</feature>
<dbReference type="InterPro" id="IPR036775">
    <property type="entry name" value="DNA_pol_Y-fam_lit_finger_sf"/>
</dbReference>
<evidence type="ECO:0000256" key="6">
    <source>
        <dbReference type="ARBA" id="ARBA00022833"/>
    </source>
</evidence>
<protein>
    <recommendedName>
        <fullName evidence="9">DNA polymerase eta</fullName>
    </recommendedName>
</protein>
<dbReference type="FunFam" id="3.40.1170.60:FF:000008">
    <property type="entry name" value="DNA polymerase eta subunit"/>
    <property type="match status" value="1"/>
</dbReference>
<evidence type="ECO:0000256" key="3">
    <source>
        <dbReference type="ARBA" id="ARBA00022723"/>
    </source>
</evidence>
<feature type="compositionally biased region" description="Basic and acidic residues" evidence="10">
    <location>
        <begin position="553"/>
        <end position="567"/>
    </location>
</feature>
<evidence type="ECO:0000256" key="4">
    <source>
        <dbReference type="ARBA" id="ARBA00022763"/>
    </source>
</evidence>
<dbReference type="FunFam" id="1.10.150.20:FF:000014">
    <property type="entry name" value="Polymerase (DNA directed), eta"/>
    <property type="match status" value="1"/>
</dbReference>
<evidence type="ECO:0000259" key="11">
    <source>
        <dbReference type="PROSITE" id="PS50173"/>
    </source>
</evidence>
<evidence type="ECO:0000256" key="9">
    <source>
        <dbReference type="ARBA" id="ARBA00044975"/>
    </source>
</evidence>
<evidence type="ECO:0000256" key="7">
    <source>
        <dbReference type="ARBA" id="ARBA00023204"/>
    </source>
</evidence>
<dbReference type="GO" id="GO:0070987">
    <property type="term" value="P:error-free translesion synthesis"/>
    <property type="evidence" value="ECO:0007669"/>
    <property type="project" value="UniProtKB-ARBA"/>
</dbReference>
<dbReference type="GeneID" id="37013532"/>
<dbReference type="Gene3D" id="1.10.150.20">
    <property type="entry name" value="5' to 3' exonuclease, C-terminal subdomain"/>
    <property type="match status" value="1"/>
</dbReference>
<keyword evidence="3" id="KW-0479">Metal-binding</keyword>
<gene>
    <name evidence="13" type="ORF">BCV69DRAFT_280948</name>
</gene>
<dbReference type="InterPro" id="IPR052230">
    <property type="entry name" value="DNA_polymerase_eta"/>
</dbReference>
<accession>A0A316UDR8</accession>
<reference evidence="13 14" key="1">
    <citation type="journal article" date="2018" name="Mol. Biol. Evol.">
        <title>Broad Genomic Sampling Reveals a Smut Pathogenic Ancestry of the Fungal Clade Ustilaginomycotina.</title>
        <authorList>
            <person name="Kijpornyongpan T."/>
            <person name="Mondo S.J."/>
            <person name="Barry K."/>
            <person name="Sandor L."/>
            <person name="Lee J."/>
            <person name="Lipzen A."/>
            <person name="Pangilinan J."/>
            <person name="LaButti K."/>
            <person name="Hainaut M."/>
            <person name="Henrissat B."/>
            <person name="Grigoriev I.V."/>
            <person name="Spatafora J.W."/>
            <person name="Aime M.C."/>
        </authorList>
    </citation>
    <scope>NUCLEOTIDE SEQUENCE [LARGE SCALE GENOMIC DNA]</scope>
    <source>
        <strain evidence="13 14">MCA 4718</strain>
    </source>
</reference>
<dbReference type="GO" id="GO:0009314">
    <property type="term" value="P:response to radiation"/>
    <property type="evidence" value="ECO:0007669"/>
    <property type="project" value="TreeGrafter"/>
</dbReference>
<dbReference type="GO" id="GO:0006281">
    <property type="term" value="P:DNA repair"/>
    <property type="evidence" value="ECO:0007669"/>
    <property type="project" value="UniProtKB-KW"/>
</dbReference>
<evidence type="ECO:0000259" key="12">
    <source>
        <dbReference type="PROSITE" id="PS51907"/>
    </source>
</evidence>
<keyword evidence="6" id="KW-0862">Zinc</keyword>
<evidence type="ECO:0000313" key="14">
    <source>
        <dbReference type="Proteomes" id="UP000245942"/>
    </source>
</evidence>
<dbReference type="GO" id="GO:0008270">
    <property type="term" value="F:zinc ion binding"/>
    <property type="evidence" value="ECO:0007669"/>
    <property type="project" value="UniProtKB-KW"/>
</dbReference>
<dbReference type="GO" id="GO:0035861">
    <property type="term" value="C:site of double-strand break"/>
    <property type="evidence" value="ECO:0007669"/>
    <property type="project" value="TreeGrafter"/>
</dbReference>
<evidence type="ECO:0000313" key="13">
    <source>
        <dbReference type="EMBL" id="PWN23340.1"/>
    </source>
</evidence>
<dbReference type="GO" id="GO:0005657">
    <property type="term" value="C:replication fork"/>
    <property type="evidence" value="ECO:0007669"/>
    <property type="project" value="UniProtKB-ARBA"/>
</dbReference>
<dbReference type="Gene3D" id="3.30.1490.100">
    <property type="entry name" value="DNA polymerase, Y-family, little finger domain"/>
    <property type="match status" value="1"/>
</dbReference>
<feature type="domain" description="UBZ3-type" evidence="12">
    <location>
        <begin position="637"/>
        <end position="692"/>
    </location>
</feature>
<keyword evidence="5" id="KW-0863">Zinc-finger</keyword>
<keyword evidence="4" id="KW-0227">DNA damage</keyword>
<dbReference type="Pfam" id="PF00817">
    <property type="entry name" value="IMS"/>
    <property type="match status" value="1"/>
</dbReference>
<dbReference type="OrthoDB" id="5723at2759"/>
<evidence type="ECO:0000256" key="1">
    <source>
        <dbReference type="ARBA" id="ARBA00004123"/>
    </source>
</evidence>
<dbReference type="InterPro" id="IPR041298">
    <property type="entry name" value="UBZ3"/>
</dbReference>
<feature type="domain" description="UmuC" evidence="11">
    <location>
        <begin position="30"/>
        <end position="338"/>
    </location>
</feature>
<feature type="region of interest" description="Disordered" evidence="10">
    <location>
        <begin position="175"/>
        <end position="237"/>
    </location>
</feature>
<organism evidence="13 14">
    <name type="scientific">Pseudomicrostroma glucosiphilum</name>
    <dbReference type="NCBI Taxonomy" id="1684307"/>
    <lineage>
        <taxon>Eukaryota</taxon>
        <taxon>Fungi</taxon>
        <taxon>Dikarya</taxon>
        <taxon>Basidiomycota</taxon>
        <taxon>Ustilaginomycotina</taxon>
        <taxon>Exobasidiomycetes</taxon>
        <taxon>Microstromatales</taxon>
        <taxon>Microstromatales incertae sedis</taxon>
        <taxon>Pseudomicrostroma</taxon>
    </lineage>
</organism>
<dbReference type="PANTHER" id="PTHR45873:SF1">
    <property type="entry name" value="DNA POLYMERASE ETA"/>
    <property type="match status" value="1"/>
</dbReference>
<proteinExistence type="predicted"/>
<dbReference type="Gene3D" id="3.40.1170.60">
    <property type="match status" value="1"/>
</dbReference>
<dbReference type="GO" id="GO:0003887">
    <property type="term" value="F:DNA-directed DNA polymerase activity"/>
    <property type="evidence" value="ECO:0007669"/>
    <property type="project" value="TreeGrafter"/>
</dbReference>
<dbReference type="InterPro" id="IPR017961">
    <property type="entry name" value="DNA_pol_Y-fam_little_finger"/>
</dbReference>
<dbReference type="SUPFAM" id="SSF100879">
    <property type="entry name" value="Lesion bypass DNA polymerase (Y-family), little finger domain"/>
    <property type="match status" value="1"/>
</dbReference>
<evidence type="ECO:0000256" key="10">
    <source>
        <dbReference type="SAM" id="MobiDB-lite"/>
    </source>
</evidence>